<accession>A0ABY0JQL5</accession>
<comment type="caution">
    <text evidence="1">The sequence shown here is derived from an EMBL/GenBank/DDBJ whole genome shotgun (WGS) entry which is preliminary data.</text>
</comment>
<dbReference type="Proteomes" id="UP000195338">
    <property type="component" value="Unassembled WGS sequence"/>
</dbReference>
<gene>
    <name evidence="1" type="ORF">BN4901_2806</name>
</gene>
<name>A0ABY0JQL5_9ENTR</name>
<keyword evidence="2" id="KW-1185">Reference proteome</keyword>
<dbReference type="EMBL" id="FLUX01000033">
    <property type="protein sequence ID" value="SBW25894.1"/>
    <property type="molecule type" value="Genomic_DNA"/>
</dbReference>
<evidence type="ECO:0000313" key="1">
    <source>
        <dbReference type="EMBL" id="SBW25894.1"/>
    </source>
</evidence>
<evidence type="ECO:0000313" key="2">
    <source>
        <dbReference type="Proteomes" id="UP000195338"/>
    </source>
</evidence>
<organism evidence="1 2">
    <name type="scientific">Citrobacter europaeus</name>
    <dbReference type="NCBI Taxonomy" id="1914243"/>
    <lineage>
        <taxon>Bacteria</taxon>
        <taxon>Pseudomonadati</taxon>
        <taxon>Pseudomonadota</taxon>
        <taxon>Gammaproteobacteria</taxon>
        <taxon>Enterobacterales</taxon>
        <taxon>Enterobacteriaceae</taxon>
        <taxon>Citrobacter</taxon>
    </lineage>
</organism>
<proteinExistence type="predicted"/>
<reference evidence="1 2" key="1">
    <citation type="submission" date="2016-04" db="EMBL/GenBank/DDBJ databases">
        <authorList>
            <person name="Mornico D."/>
        </authorList>
    </citation>
    <scope>NUCLEOTIDE SEQUENCE [LARGE SCALE GENOMIC DNA]</scope>
    <source>
        <strain evidence="1 2">A121</strain>
    </source>
</reference>
<protein>
    <submittedName>
        <fullName evidence="1">Uncharacterized protein</fullName>
    </submittedName>
</protein>
<sequence length="42" mass="5002">MNDETFCDDLQGFLTALWAGPFHLHIFEKRSREFMNRHLSCS</sequence>